<dbReference type="Proteomes" id="UP000058074">
    <property type="component" value="Chromosome"/>
</dbReference>
<evidence type="ECO:0000256" key="1">
    <source>
        <dbReference type="SAM" id="SignalP"/>
    </source>
</evidence>
<organism evidence="2 3">
    <name type="scientific">Sphingopyxis macrogoltabida</name>
    <name type="common">Sphingomonas macrogoltabidus</name>
    <dbReference type="NCBI Taxonomy" id="33050"/>
    <lineage>
        <taxon>Bacteria</taxon>
        <taxon>Pseudomonadati</taxon>
        <taxon>Pseudomonadota</taxon>
        <taxon>Alphaproteobacteria</taxon>
        <taxon>Sphingomonadales</taxon>
        <taxon>Sphingomonadaceae</taxon>
        <taxon>Sphingopyxis</taxon>
    </lineage>
</organism>
<dbReference type="AlphaFoldDB" id="A0A0N7GSB9"/>
<feature type="chain" id="PRO_5006012199" evidence="1">
    <location>
        <begin position="22"/>
        <end position="146"/>
    </location>
</feature>
<dbReference type="OrthoDB" id="7448361at2"/>
<protein>
    <submittedName>
        <fullName evidence="2">Uncharacterized protein</fullName>
    </submittedName>
</protein>
<feature type="signal peptide" evidence="1">
    <location>
        <begin position="1"/>
        <end position="21"/>
    </location>
</feature>
<dbReference type="EMBL" id="CP012700">
    <property type="protein sequence ID" value="ALH80283.1"/>
    <property type="molecule type" value="Genomic_DNA"/>
</dbReference>
<dbReference type="PATRIC" id="fig|33050.5.peg.1630"/>
<gene>
    <name evidence="2" type="ORF">AN936_07835</name>
</gene>
<keyword evidence="1" id="KW-0732">Signal</keyword>
<reference evidence="2 3" key="1">
    <citation type="journal article" date="2015" name="Genome Announc.">
        <title>Complete Genome Sequence of Polypropylene Glycol- and Polyethylene Glycol-Degrading Sphingopyxis macrogoltabida Strain EY-1.</title>
        <authorList>
            <person name="Ohtsubo Y."/>
            <person name="Nagata Y."/>
            <person name="Numata M."/>
            <person name="Tsuchikane K."/>
            <person name="Hosoyama A."/>
            <person name="Yamazoe A."/>
            <person name="Tsuda M."/>
            <person name="Fujita N."/>
            <person name="Kawai F."/>
        </authorList>
    </citation>
    <scope>NUCLEOTIDE SEQUENCE [LARGE SCALE GENOMIC DNA]</scope>
    <source>
        <strain evidence="2 3">EY-1</strain>
    </source>
</reference>
<evidence type="ECO:0000313" key="2">
    <source>
        <dbReference type="EMBL" id="ALH80283.1"/>
    </source>
</evidence>
<dbReference type="RefSeq" id="WP_054587648.1">
    <property type="nucleotide sequence ID" value="NZ_CP012700.1"/>
</dbReference>
<dbReference type="KEGG" id="smag:AN936_07835"/>
<evidence type="ECO:0000313" key="3">
    <source>
        <dbReference type="Proteomes" id="UP000058074"/>
    </source>
</evidence>
<sequence length="146" mass="16343">MSVRSLLAALALLAAAAPAAAKDAGQPSEYRPGVTVEHLYKQDIEYYFTNWFGRLEASDGVWRDVYFETAEKYVNKGIMRINCADAEADIDFTLYDVGAYGDAAERRQVTISYADRKAWADGNYEPMSGETPPIEFYAAARQRFCN</sequence>
<proteinExistence type="predicted"/>
<accession>A0A0N7GSB9</accession>
<name>A0A0N7GSB9_SPHMC</name>